<protein>
    <recommendedName>
        <fullName evidence="2">HTH merR-type domain-containing protein</fullName>
    </recommendedName>
</protein>
<organism evidence="3">
    <name type="scientific">uncultured gamma proteobacterium HF4000_48E10</name>
    <dbReference type="NCBI Taxonomy" id="723583"/>
    <lineage>
        <taxon>Bacteria</taxon>
        <taxon>Pseudomonadati</taxon>
        <taxon>Pseudomonadota</taxon>
        <taxon>Gammaproteobacteria</taxon>
        <taxon>environmental samples</taxon>
    </lineage>
</organism>
<feature type="compositionally biased region" description="Basic and acidic residues" evidence="1">
    <location>
        <begin position="315"/>
        <end position="329"/>
    </location>
</feature>
<proteinExistence type="predicted"/>
<name>E7C8R4_9GAMM</name>
<dbReference type="EMBL" id="GU568025">
    <property type="protein sequence ID" value="ADI23838.1"/>
    <property type="molecule type" value="Genomic_DNA"/>
</dbReference>
<dbReference type="InterPro" id="IPR009061">
    <property type="entry name" value="DNA-bd_dom_put_sf"/>
</dbReference>
<sequence>MESRTPFTAKDAKKLAGLSYRQLNDWDARGAVPAERDKEGGWRKFTAKQLFALMICNEIRRLYGTPVERLRFVRSFMMQEGADHLAAAIRLMAHGLHVFLLTDLKETFVMDSDLEFRDYMELGYFRVEETRPYVFFRLNEIVNRLLGATKEPMKLKPHDDVYGQKGRLDAALAVRTMPEFHVLRAVRSGKYDRVVVEVKEGLIRFVDVEGHVDNSDHEDEGGTVTVKHEDEFENVTIKRRDGRVVDVKRSLPTKFSVEENAPVLFVGQVNSATKPLTRGRDGEKPSGIAKPKTKTRRDRKTLSREDHGAPPGRTRVRDAQSRKVPKDSR</sequence>
<dbReference type="Gene3D" id="1.10.1660.10">
    <property type="match status" value="1"/>
</dbReference>
<evidence type="ECO:0000313" key="3">
    <source>
        <dbReference type="EMBL" id="ADI23838.1"/>
    </source>
</evidence>
<evidence type="ECO:0000256" key="1">
    <source>
        <dbReference type="SAM" id="MobiDB-lite"/>
    </source>
</evidence>
<dbReference type="InterPro" id="IPR000551">
    <property type="entry name" value="MerR-type_HTH_dom"/>
</dbReference>
<reference evidence="3" key="1">
    <citation type="submission" date="2010-01" db="EMBL/GenBank/DDBJ databases">
        <title>Genome fragments of uncultured bacteria from the North Pacific subtropical Gyre.</title>
        <authorList>
            <person name="Pham V.D."/>
            <person name="Delong E.F."/>
        </authorList>
    </citation>
    <scope>NUCLEOTIDE SEQUENCE</scope>
</reference>
<dbReference type="Pfam" id="PF13411">
    <property type="entry name" value="MerR_1"/>
    <property type="match status" value="1"/>
</dbReference>
<feature type="region of interest" description="Disordered" evidence="1">
    <location>
        <begin position="274"/>
        <end position="329"/>
    </location>
</feature>
<accession>E7C8R4</accession>
<dbReference type="SUPFAM" id="SSF46955">
    <property type="entry name" value="Putative DNA-binding domain"/>
    <property type="match status" value="1"/>
</dbReference>
<dbReference type="AlphaFoldDB" id="E7C8R4"/>
<dbReference type="GO" id="GO:0006355">
    <property type="term" value="P:regulation of DNA-templated transcription"/>
    <property type="evidence" value="ECO:0007669"/>
    <property type="project" value="InterPro"/>
</dbReference>
<feature type="domain" description="HTH merR-type" evidence="2">
    <location>
        <begin position="7"/>
        <end position="64"/>
    </location>
</feature>
<dbReference type="GO" id="GO:0003677">
    <property type="term" value="F:DNA binding"/>
    <property type="evidence" value="ECO:0007669"/>
    <property type="project" value="InterPro"/>
</dbReference>
<evidence type="ECO:0000259" key="2">
    <source>
        <dbReference type="Pfam" id="PF13411"/>
    </source>
</evidence>